<dbReference type="PANTHER" id="PTHR24379">
    <property type="entry name" value="KRAB AND ZINC FINGER DOMAIN-CONTAINING"/>
    <property type="match status" value="1"/>
</dbReference>
<feature type="domain" description="C2H2-type" evidence="6">
    <location>
        <begin position="231"/>
        <end position="258"/>
    </location>
</feature>
<feature type="domain" description="C2H2-type" evidence="6">
    <location>
        <begin position="266"/>
        <end position="295"/>
    </location>
</feature>
<evidence type="ECO:0000313" key="8">
    <source>
        <dbReference type="Proteomes" id="UP000069940"/>
    </source>
</evidence>
<evidence type="ECO:0000256" key="4">
    <source>
        <dbReference type="ARBA" id="ARBA00022833"/>
    </source>
</evidence>
<evidence type="ECO:0000256" key="1">
    <source>
        <dbReference type="ARBA" id="ARBA00022723"/>
    </source>
</evidence>
<reference evidence="8" key="1">
    <citation type="journal article" date="2015" name="Proc. Natl. Acad. Sci. U.S.A.">
        <title>Genome sequence of the Asian Tiger mosquito, Aedes albopictus, reveals insights into its biology, genetics, and evolution.</title>
        <authorList>
            <person name="Chen X.G."/>
            <person name="Jiang X."/>
            <person name="Gu J."/>
            <person name="Xu M."/>
            <person name="Wu Y."/>
            <person name="Deng Y."/>
            <person name="Zhang C."/>
            <person name="Bonizzoni M."/>
            <person name="Dermauw W."/>
            <person name="Vontas J."/>
            <person name="Armbruster P."/>
            <person name="Huang X."/>
            <person name="Yang Y."/>
            <person name="Zhang H."/>
            <person name="He W."/>
            <person name="Peng H."/>
            <person name="Liu Y."/>
            <person name="Wu K."/>
            <person name="Chen J."/>
            <person name="Lirakis M."/>
            <person name="Topalis P."/>
            <person name="Van Leeuwen T."/>
            <person name="Hall A.B."/>
            <person name="Jiang X."/>
            <person name="Thorpe C."/>
            <person name="Mueller R.L."/>
            <person name="Sun C."/>
            <person name="Waterhouse R.M."/>
            <person name="Yan G."/>
            <person name="Tu Z.J."/>
            <person name="Fang X."/>
            <person name="James A.A."/>
        </authorList>
    </citation>
    <scope>NUCLEOTIDE SEQUENCE [LARGE SCALE GENOMIC DNA]</scope>
    <source>
        <strain evidence="8">Foshan</strain>
    </source>
</reference>
<organism evidence="7 8">
    <name type="scientific">Aedes albopictus</name>
    <name type="common">Asian tiger mosquito</name>
    <name type="synonym">Stegomyia albopicta</name>
    <dbReference type="NCBI Taxonomy" id="7160"/>
    <lineage>
        <taxon>Eukaryota</taxon>
        <taxon>Metazoa</taxon>
        <taxon>Ecdysozoa</taxon>
        <taxon>Arthropoda</taxon>
        <taxon>Hexapoda</taxon>
        <taxon>Insecta</taxon>
        <taxon>Pterygota</taxon>
        <taxon>Neoptera</taxon>
        <taxon>Endopterygota</taxon>
        <taxon>Diptera</taxon>
        <taxon>Nematocera</taxon>
        <taxon>Culicoidea</taxon>
        <taxon>Culicidae</taxon>
        <taxon>Culicinae</taxon>
        <taxon>Aedini</taxon>
        <taxon>Aedes</taxon>
        <taxon>Stegomyia</taxon>
    </lineage>
</organism>
<evidence type="ECO:0000256" key="5">
    <source>
        <dbReference type="PROSITE-ProRule" id="PRU00042"/>
    </source>
</evidence>
<dbReference type="PROSITE" id="PS50157">
    <property type="entry name" value="ZINC_FINGER_C2H2_2"/>
    <property type="match status" value="9"/>
</dbReference>
<feature type="domain" description="C2H2-type" evidence="6">
    <location>
        <begin position="631"/>
        <end position="658"/>
    </location>
</feature>
<dbReference type="PROSITE" id="PS00028">
    <property type="entry name" value="ZINC_FINGER_C2H2_1"/>
    <property type="match status" value="10"/>
</dbReference>
<name>A0ABM1Y8T1_AEDAL</name>
<dbReference type="PANTHER" id="PTHR24379:SF121">
    <property type="entry name" value="C2H2-TYPE DOMAIN-CONTAINING PROTEIN"/>
    <property type="match status" value="1"/>
</dbReference>
<dbReference type="Gene3D" id="3.30.160.60">
    <property type="entry name" value="Classic Zinc Finger"/>
    <property type="match status" value="5"/>
</dbReference>
<feature type="domain" description="C2H2-type" evidence="6">
    <location>
        <begin position="604"/>
        <end position="631"/>
    </location>
</feature>
<evidence type="ECO:0000256" key="2">
    <source>
        <dbReference type="ARBA" id="ARBA00022737"/>
    </source>
</evidence>
<feature type="domain" description="C2H2-type" evidence="6">
    <location>
        <begin position="367"/>
        <end position="395"/>
    </location>
</feature>
<feature type="domain" description="C2H2-type" evidence="6">
    <location>
        <begin position="528"/>
        <end position="556"/>
    </location>
</feature>
<proteinExistence type="predicted"/>
<sequence length="658" mass="76753">MTTSVTIDDIPSGIGSSAAANECRMLMNVARYYDVISRIVTILDGLVICPEVDANSLKVVHHLDSKCIVISYGEPDSVAREVEEDDGTETEVTFEQTVADEEGVEEIVEEVAVEDVIIEEQLDDEEFIYVEDNEQVAVESILKEAEEIPVQMFDLVKQEEDQSTEIENERFVLSDNRNDDESGMSEYFVEYLQEAEEIDRDECKSIKIEIPESSKIAKPKTKPSSSFMYRYKCQFIMCNEKFTFAKEYGEHLKREHPGIIIKPILLQCKHIDCKVTFDDTYKLHVHHKKHKMQQRVDKYGTIDCQICSEKFTSRIALKKHAKEHSQSIVRAVKQNLKRKCLHCDEVIDSKINVYNIHCLEKHGQAPYKCFICEKEYFLLTHVNEHVKAEHSIESVRSMILESLWRSFAIDDSTIKECRMCFRLFSSPKAETQHQESHIKELSITCAICGGKHYESQCSEPRPKFDSVYIKVQCDECQRWMSKKNIKEHKATHAAERNFPCTVCKKTFKVQRTAHRHIQNHINAENRLRKCYDCDQEYTDEDFLVEHYEQAHPTKRPFNCLICGVGFYRKDHLGDHSHTHSDEDRRRISVKHPVEHYQIRNARVYECTLCRRSFSAKRTTVAHFIVHTDRPFTCEHCRMSFRVKTALEDHLLDVHKVKM</sequence>
<keyword evidence="4" id="KW-0862">Zinc</keyword>
<evidence type="ECO:0000256" key="3">
    <source>
        <dbReference type="ARBA" id="ARBA00022771"/>
    </source>
</evidence>
<dbReference type="InterPro" id="IPR013087">
    <property type="entry name" value="Znf_C2H2_type"/>
</dbReference>
<dbReference type="EnsemblMetazoa" id="AALFPA23_006846.R9006">
    <property type="protein sequence ID" value="AALFPA23_006846.P9006"/>
    <property type="gene ID" value="AALFPA23_006846"/>
</dbReference>
<dbReference type="SMART" id="SM00355">
    <property type="entry name" value="ZnF_C2H2"/>
    <property type="match status" value="11"/>
</dbReference>
<keyword evidence="3 5" id="KW-0863">Zinc-finger</keyword>
<reference evidence="7" key="2">
    <citation type="submission" date="2025-05" db="UniProtKB">
        <authorList>
            <consortium name="EnsemblMetazoa"/>
        </authorList>
    </citation>
    <scope>IDENTIFICATION</scope>
    <source>
        <strain evidence="7">Foshan</strain>
    </source>
</reference>
<evidence type="ECO:0000259" key="6">
    <source>
        <dbReference type="PROSITE" id="PS50157"/>
    </source>
</evidence>
<dbReference type="Proteomes" id="UP000069940">
    <property type="component" value="Unassembled WGS sequence"/>
</dbReference>
<protein>
    <recommendedName>
        <fullName evidence="6">C2H2-type domain-containing protein</fullName>
    </recommendedName>
</protein>
<keyword evidence="1" id="KW-0479">Metal-binding</keyword>
<feature type="domain" description="C2H2-type" evidence="6">
    <location>
        <begin position="302"/>
        <end position="325"/>
    </location>
</feature>
<keyword evidence="2" id="KW-0677">Repeat</keyword>
<dbReference type="RefSeq" id="XP_019550644.2">
    <property type="nucleotide sequence ID" value="XM_019695099.3"/>
</dbReference>
<feature type="domain" description="C2H2-type" evidence="6">
    <location>
        <begin position="557"/>
        <end position="584"/>
    </location>
</feature>
<feature type="domain" description="C2H2-type" evidence="6">
    <location>
        <begin position="498"/>
        <end position="525"/>
    </location>
</feature>
<dbReference type="GeneID" id="109420674"/>
<evidence type="ECO:0000313" key="7">
    <source>
        <dbReference type="EnsemblMetazoa" id="AALFPA23_006846.P9006"/>
    </source>
</evidence>
<keyword evidence="8" id="KW-1185">Reference proteome</keyword>
<accession>A0ABM1Y8T1</accession>
<dbReference type="InterPro" id="IPR036236">
    <property type="entry name" value="Znf_C2H2_sf"/>
</dbReference>
<dbReference type="SUPFAM" id="SSF57667">
    <property type="entry name" value="beta-beta-alpha zinc fingers"/>
    <property type="match status" value="3"/>
</dbReference>